<proteinExistence type="predicted"/>
<feature type="compositionally biased region" description="Low complexity" evidence="1">
    <location>
        <begin position="261"/>
        <end position="310"/>
    </location>
</feature>
<feature type="chain" id="PRO_5010869534" evidence="2">
    <location>
        <begin position="22"/>
        <end position="316"/>
    </location>
</feature>
<reference evidence="3" key="1">
    <citation type="submission" date="2017-05" db="UniProtKB">
        <authorList>
            <consortium name="EnsemblMetazoa"/>
        </authorList>
    </citation>
    <scope>IDENTIFICATION</scope>
</reference>
<dbReference type="EnsemblMetazoa" id="Aqu2.1.37593_001">
    <property type="protein sequence ID" value="Aqu2.1.37593_001"/>
    <property type="gene ID" value="Aqu2.1.37593"/>
</dbReference>
<evidence type="ECO:0000313" key="3">
    <source>
        <dbReference type="EnsemblMetazoa" id="Aqu2.1.37593_001"/>
    </source>
</evidence>
<dbReference type="InParanoid" id="A0A1X7VC74"/>
<evidence type="ECO:0000256" key="1">
    <source>
        <dbReference type="SAM" id="MobiDB-lite"/>
    </source>
</evidence>
<organism evidence="3">
    <name type="scientific">Amphimedon queenslandica</name>
    <name type="common">Sponge</name>
    <dbReference type="NCBI Taxonomy" id="400682"/>
    <lineage>
        <taxon>Eukaryota</taxon>
        <taxon>Metazoa</taxon>
        <taxon>Porifera</taxon>
        <taxon>Demospongiae</taxon>
        <taxon>Heteroscleromorpha</taxon>
        <taxon>Haplosclerida</taxon>
        <taxon>Niphatidae</taxon>
        <taxon>Amphimedon</taxon>
    </lineage>
</organism>
<dbReference type="AlphaFoldDB" id="A0A1X7VC74"/>
<protein>
    <submittedName>
        <fullName evidence="3">Uncharacterized protein</fullName>
    </submittedName>
</protein>
<feature type="signal peptide" evidence="2">
    <location>
        <begin position="1"/>
        <end position="21"/>
    </location>
</feature>
<keyword evidence="2" id="KW-0732">Signal</keyword>
<accession>A0A1X7VC74</accession>
<sequence length="316" mass="34058">MSSMSLLLLLQFIVLAVTVSAQLEVCGTRTCCPGKICGLNSKGTKERCTYAETCDQLECPTGFQCVASGRPKTPGKRNKVKCRISCDNVTCPSFLECKTKGSGLSSYAKCKYPRRCDPTTCPLNTACTGRRRYGLCTANTCTGVNCGEGASCVEGIARRGRIYTKFLRMVLGLGRGKRSHSRRTLATCIARCTNSTCPTGLVCEERKHEIRCRAPRTCDELTCPVGQICRVSTCGKKRRHTHTHSKSKSKSIAQCVPLAPSPSSITEMSSSSSDVTISSTEVISMMISSSSTQEETPQSSSVPTISPTPTNENQLA</sequence>
<evidence type="ECO:0000256" key="2">
    <source>
        <dbReference type="SAM" id="SignalP"/>
    </source>
</evidence>
<name>A0A1X7VC74_AMPQE</name>
<feature type="region of interest" description="Disordered" evidence="1">
    <location>
        <begin position="258"/>
        <end position="316"/>
    </location>
</feature>